<protein>
    <recommendedName>
        <fullName evidence="5">Peptidase S1 domain-containing protein</fullName>
    </recommendedName>
</protein>
<evidence type="ECO:0000256" key="1">
    <source>
        <dbReference type="ARBA" id="ARBA00022729"/>
    </source>
</evidence>
<dbReference type="PANTHER" id="PTHR24271:SF81">
    <property type="entry name" value="GRANZYME B"/>
    <property type="match status" value="1"/>
</dbReference>
<dbReference type="PROSITE" id="PS00134">
    <property type="entry name" value="TRYPSIN_HIS"/>
    <property type="match status" value="1"/>
</dbReference>
<proteinExistence type="predicted"/>
<dbReference type="Proteomes" id="UP000228934">
    <property type="component" value="Unassembled WGS sequence"/>
</dbReference>
<dbReference type="AlphaFoldDB" id="A0A2G9RSA0"/>
<dbReference type="InterPro" id="IPR001254">
    <property type="entry name" value="Trypsin_dom"/>
</dbReference>
<sequence>MGSLIFFLVACHILSISGDEIIGGTEVSPHSMPYMAFLKFDITGNTYKRCGGILISEDVVLTAAHCNGTNMQVILGAHNIISKENSWQVIKVCKILPRQQHNKPGNDIMLLKLREKAVLNRYVLPLPINHNGGKVNPGSVCSVAGWGIYKDYNKDEAPTLRKVDVKVVSAEICSKTFPNIDVKKFICAGDPQEKKYAYNGDSGGPLFCGMDLQGIVHGGDKPPTGLYTKVSSHAKWIKQTIRTMKCKK</sequence>
<dbReference type="GO" id="GO:0004252">
    <property type="term" value="F:serine-type endopeptidase activity"/>
    <property type="evidence" value="ECO:0007669"/>
    <property type="project" value="InterPro"/>
</dbReference>
<keyword evidence="7" id="KW-1185">Reference proteome</keyword>
<organism evidence="6 7">
    <name type="scientific">Aquarana catesbeiana</name>
    <name type="common">American bullfrog</name>
    <name type="synonym">Rana catesbeiana</name>
    <dbReference type="NCBI Taxonomy" id="8400"/>
    <lineage>
        <taxon>Eukaryota</taxon>
        <taxon>Metazoa</taxon>
        <taxon>Chordata</taxon>
        <taxon>Craniata</taxon>
        <taxon>Vertebrata</taxon>
        <taxon>Euteleostomi</taxon>
        <taxon>Amphibia</taxon>
        <taxon>Batrachia</taxon>
        <taxon>Anura</taxon>
        <taxon>Neobatrachia</taxon>
        <taxon>Ranoidea</taxon>
        <taxon>Ranidae</taxon>
        <taxon>Aquarana</taxon>
    </lineage>
</organism>
<dbReference type="InterPro" id="IPR043504">
    <property type="entry name" value="Peptidase_S1_PA_chymotrypsin"/>
</dbReference>
<dbReference type="PANTHER" id="PTHR24271">
    <property type="entry name" value="KALLIKREIN-RELATED"/>
    <property type="match status" value="1"/>
</dbReference>
<feature type="domain" description="Peptidase S1" evidence="5">
    <location>
        <begin position="21"/>
        <end position="242"/>
    </location>
</feature>
<keyword evidence="2" id="KW-0865">Zymogen</keyword>
<name>A0A2G9RSA0_AQUCT</name>
<dbReference type="SMART" id="SM00020">
    <property type="entry name" value="Tryp_SPc"/>
    <property type="match status" value="1"/>
</dbReference>
<evidence type="ECO:0000256" key="2">
    <source>
        <dbReference type="ARBA" id="ARBA00023145"/>
    </source>
</evidence>
<evidence type="ECO:0000313" key="6">
    <source>
        <dbReference type="EMBL" id="PIO30798.1"/>
    </source>
</evidence>
<dbReference type="SUPFAM" id="SSF50494">
    <property type="entry name" value="Trypsin-like serine proteases"/>
    <property type="match status" value="1"/>
</dbReference>
<feature type="chain" id="PRO_5013681600" description="Peptidase S1 domain-containing protein" evidence="4">
    <location>
        <begin position="19"/>
        <end position="248"/>
    </location>
</feature>
<dbReference type="Gene3D" id="2.40.10.10">
    <property type="entry name" value="Trypsin-like serine proteases"/>
    <property type="match status" value="2"/>
</dbReference>
<keyword evidence="3" id="KW-1015">Disulfide bond</keyword>
<evidence type="ECO:0000259" key="5">
    <source>
        <dbReference type="PROSITE" id="PS50240"/>
    </source>
</evidence>
<reference evidence="7" key="1">
    <citation type="journal article" date="2017" name="Nat. Commun.">
        <title>The North American bullfrog draft genome provides insight into hormonal regulation of long noncoding RNA.</title>
        <authorList>
            <person name="Hammond S.A."/>
            <person name="Warren R.L."/>
            <person name="Vandervalk B.P."/>
            <person name="Kucuk E."/>
            <person name="Khan H."/>
            <person name="Gibb E.A."/>
            <person name="Pandoh P."/>
            <person name="Kirk H."/>
            <person name="Zhao Y."/>
            <person name="Jones M."/>
            <person name="Mungall A.J."/>
            <person name="Coope R."/>
            <person name="Pleasance S."/>
            <person name="Moore R.A."/>
            <person name="Holt R.A."/>
            <person name="Round J.M."/>
            <person name="Ohora S."/>
            <person name="Walle B.V."/>
            <person name="Veldhoen N."/>
            <person name="Helbing C.C."/>
            <person name="Birol I."/>
        </authorList>
    </citation>
    <scope>NUCLEOTIDE SEQUENCE [LARGE SCALE GENOMIC DNA]</scope>
</reference>
<evidence type="ECO:0000256" key="3">
    <source>
        <dbReference type="ARBA" id="ARBA00023157"/>
    </source>
</evidence>
<dbReference type="InterPro" id="IPR009003">
    <property type="entry name" value="Peptidase_S1_PA"/>
</dbReference>
<dbReference type="CDD" id="cd00190">
    <property type="entry name" value="Tryp_SPc"/>
    <property type="match status" value="1"/>
</dbReference>
<dbReference type="Pfam" id="PF00089">
    <property type="entry name" value="Trypsin"/>
    <property type="match status" value="1"/>
</dbReference>
<feature type="signal peptide" evidence="4">
    <location>
        <begin position="1"/>
        <end position="18"/>
    </location>
</feature>
<dbReference type="GO" id="GO:0006508">
    <property type="term" value="P:proteolysis"/>
    <property type="evidence" value="ECO:0007669"/>
    <property type="project" value="InterPro"/>
</dbReference>
<dbReference type="FunFam" id="2.40.10.10:FF:000005">
    <property type="entry name" value="Serine protease 37"/>
    <property type="match status" value="1"/>
</dbReference>
<dbReference type="InterPro" id="IPR001314">
    <property type="entry name" value="Peptidase_S1A"/>
</dbReference>
<dbReference type="OrthoDB" id="5565075at2759"/>
<evidence type="ECO:0000256" key="4">
    <source>
        <dbReference type="SAM" id="SignalP"/>
    </source>
</evidence>
<keyword evidence="1 4" id="KW-0732">Signal</keyword>
<evidence type="ECO:0000313" key="7">
    <source>
        <dbReference type="Proteomes" id="UP000228934"/>
    </source>
</evidence>
<dbReference type="PROSITE" id="PS50240">
    <property type="entry name" value="TRYPSIN_DOM"/>
    <property type="match status" value="1"/>
</dbReference>
<dbReference type="InterPro" id="IPR018114">
    <property type="entry name" value="TRYPSIN_HIS"/>
</dbReference>
<gene>
    <name evidence="6" type="ORF">AB205_0014380</name>
</gene>
<dbReference type="PRINTS" id="PR00722">
    <property type="entry name" value="CHYMOTRYPSIN"/>
</dbReference>
<accession>A0A2G9RSA0</accession>
<dbReference type="EMBL" id="KV931783">
    <property type="protein sequence ID" value="PIO30798.1"/>
    <property type="molecule type" value="Genomic_DNA"/>
</dbReference>